<dbReference type="PANTHER" id="PTHR30545:SF2">
    <property type="entry name" value="SUGAR FERMENTATION STIMULATION PROTEIN A"/>
    <property type="match status" value="1"/>
</dbReference>
<organism evidence="4 5">
    <name type="scientific">Acetonema longum DSM 6540</name>
    <dbReference type="NCBI Taxonomy" id="1009370"/>
    <lineage>
        <taxon>Bacteria</taxon>
        <taxon>Bacillati</taxon>
        <taxon>Bacillota</taxon>
        <taxon>Negativicutes</taxon>
        <taxon>Acetonemataceae</taxon>
        <taxon>Acetonema</taxon>
    </lineage>
</organism>
<feature type="domain" description="SfsA N-terminal OB" evidence="3">
    <location>
        <begin position="25"/>
        <end position="89"/>
    </location>
</feature>
<dbReference type="Gene3D" id="3.40.1350.60">
    <property type="match status" value="1"/>
</dbReference>
<proteinExistence type="inferred from homology"/>
<dbReference type="NCBIfam" id="TIGR00230">
    <property type="entry name" value="sfsA"/>
    <property type="match status" value="1"/>
</dbReference>
<comment type="similarity">
    <text evidence="1">Belongs to the SfsA family.</text>
</comment>
<reference evidence="4 5" key="1">
    <citation type="journal article" date="2011" name="EMBO J.">
        <title>Structural diversity of bacterial flagellar motors.</title>
        <authorList>
            <person name="Chen S."/>
            <person name="Beeby M."/>
            <person name="Murphy G.E."/>
            <person name="Leadbetter J.R."/>
            <person name="Hendrixson D.R."/>
            <person name="Briegel A."/>
            <person name="Li Z."/>
            <person name="Shi J."/>
            <person name="Tocheva E.I."/>
            <person name="Muller A."/>
            <person name="Dobro M.J."/>
            <person name="Jensen G.J."/>
        </authorList>
    </citation>
    <scope>NUCLEOTIDE SEQUENCE [LARGE SCALE GENOMIC DNA]</scope>
    <source>
        <strain evidence="4 5">DSM 6540</strain>
    </source>
</reference>
<evidence type="ECO:0000259" key="3">
    <source>
        <dbReference type="Pfam" id="PF17746"/>
    </source>
</evidence>
<evidence type="ECO:0000313" key="5">
    <source>
        <dbReference type="Proteomes" id="UP000003240"/>
    </source>
</evidence>
<dbReference type="AlphaFoldDB" id="F7NKG0"/>
<dbReference type="Pfam" id="PF03749">
    <property type="entry name" value="SfsA"/>
    <property type="match status" value="1"/>
</dbReference>
<dbReference type="Gene3D" id="2.40.50.580">
    <property type="match status" value="1"/>
</dbReference>
<dbReference type="EMBL" id="AFGF01000107">
    <property type="protein sequence ID" value="EGO63601.1"/>
    <property type="molecule type" value="Genomic_DNA"/>
</dbReference>
<feature type="domain" description="Sugar fermentation stimulation protein C-terminal" evidence="2">
    <location>
        <begin position="94"/>
        <end position="225"/>
    </location>
</feature>
<dbReference type="GO" id="GO:0003677">
    <property type="term" value="F:DNA binding"/>
    <property type="evidence" value="ECO:0007669"/>
    <property type="project" value="UniProtKB-KW"/>
</dbReference>
<keyword evidence="4" id="KW-0238">DNA-binding</keyword>
<dbReference type="Proteomes" id="UP000003240">
    <property type="component" value="Unassembled WGS sequence"/>
</dbReference>
<dbReference type="Pfam" id="PF17746">
    <property type="entry name" value="SfsA_N"/>
    <property type="match status" value="1"/>
</dbReference>
<keyword evidence="5" id="KW-1185">Reference proteome</keyword>
<evidence type="ECO:0000313" key="4">
    <source>
        <dbReference type="EMBL" id="EGO63601.1"/>
    </source>
</evidence>
<name>F7NKG0_9FIRM</name>
<dbReference type="CDD" id="cd22359">
    <property type="entry name" value="SfsA-like_bacterial"/>
    <property type="match status" value="1"/>
</dbReference>
<dbReference type="InterPro" id="IPR041465">
    <property type="entry name" value="SfsA_N"/>
</dbReference>
<dbReference type="STRING" id="1009370.ALO_12866"/>
<evidence type="ECO:0000259" key="2">
    <source>
        <dbReference type="Pfam" id="PF03749"/>
    </source>
</evidence>
<comment type="caution">
    <text evidence="4">The sequence shown here is derived from an EMBL/GenBank/DDBJ whole genome shotgun (WGS) entry which is preliminary data.</text>
</comment>
<dbReference type="eggNOG" id="COG1489">
    <property type="taxonomic scope" value="Bacteria"/>
</dbReference>
<dbReference type="InterPro" id="IPR005224">
    <property type="entry name" value="SfsA"/>
</dbReference>
<accession>F7NKG0</accession>
<dbReference type="PANTHER" id="PTHR30545">
    <property type="entry name" value="SUGAR FERMENTATION STIMULATION PROTEIN A"/>
    <property type="match status" value="1"/>
</dbReference>
<dbReference type="HAMAP" id="MF_00095">
    <property type="entry name" value="SfsA"/>
    <property type="match status" value="1"/>
</dbReference>
<gene>
    <name evidence="1" type="primary">sfsA</name>
    <name evidence="4" type="ORF">ALO_12866</name>
</gene>
<sequence length="239" mass="26574">MSGDHKNETGMMSMIYENICSGIFLSRPNRFIAQVEINGRIETCHVKNTGRCAELLIPGVTVMVQQVDSPGRLTGYDLISVWKGDRLINMDSAVPNKIFAEYLRSGQYIKGLTLIKPETGFGNSRFDFYLEAGERKIFIEVKGVTLEEDGVALFPDAPTERGVKHLRELIRCLDAGFEAQAVFIIQMKGLRYFTPNVRTHAAFDEALKAANKAGVTVRAMDCWVGDNRIAVADPVPVKL</sequence>
<dbReference type="InterPro" id="IPR040452">
    <property type="entry name" value="SfsA_C"/>
</dbReference>
<protein>
    <recommendedName>
        <fullName evidence="1">Sugar fermentation stimulation protein homolog</fullName>
    </recommendedName>
</protein>
<evidence type="ECO:0000256" key="1">
    <source>
        <dbReference type="HAMAP-Rule" id="MF_00095"/>
    </source>
</evidence>